<keyword evidence="4" id="KW-0472">Membrane</keyword>
<dbReference type="InterPro" id="IPR006260">
    <property type="entry name" value="TonB/TolA_C"/>
</dbReference>
<sequence>MTCKNWLHIFIIDRFCVDLAHQQMWGMAMKCLVVWVGLLMCLNAGADTFVPSLIYQVKPQYPIELQRMGMSGVVRAHFRVSAQGSVVDPNILYSTHPAFSSATLDVIREWRFSSWPLEGDNPKQVEMIAWLVFSLGEGRAAVGDIRTFDLGGATCLHLNNEIAQHRRRNINAPLNQLTLFVVTQNRLIDLYVEKKLSTQQFSDAMFDLSQGMIKTTRTCQKKVSRPFVEALPQSVQALLVPNTQT</sequence>
<comment type="subcellular location">
    <subcellularLocation>
        <location evidence="1">Membrane</location>
        <topology evidence="1">Single-pass membrane protein</topology>
    </subcellularLocation>
</comment>
<dbReference type="RefSeq" id="WP_203303167.1">
    <property type="nucleotide sequence ID" value="NZ_JAAEBW010000007.1"/>
</dbReference>
<evidence type="ECO:0000313" key="7">
    <source>
        <dbReference type="Proteomes" id="UP000809529"/>
    </source>
</evidence>
<gene>
    <name evidence="6" type="ORF">GYN02_14120</name>
</gene>
<protein>
    <submittedName>
        <fullName evidence="6">Energy transducer TonB</fullName>
    </submittedName>
</protein>
<proteinExistence type="predicted"/>
<reference evidence="6 7" key="1">
    <citation type="submission" date="2020-01" db="EMBL/GenBank/DDBJ databases">
        <title>Comparative genomics of meat spoilage bacteria.</title>
        <authorList>
            <person name="Hilgarth M."/>
            <person name="Vogel R.F."/>
        </authorList>
    </citation>
    <scope>NUCLEOTIDE SEQUENCE [LARGE SCALE GENOMIC DNA]</scope>
    <source>
        <strain evidence="6 7">TMW2.2077</strain>
    </source>
</reference>
<evidence type="ECO:0000256" key="1">
    <source>
        <dbReference type="ARBA" id="ARBA00004167"/>
    </source>
</evidence>
<dbReference type="Pfam" id="PF03544">
    <property type="entry name" value="TonB_C"/>
    <property type="match status" value="1"/>
</dbReference>
<feature type="domain" description="TonB C-terminal" evidence="5">
    <location>
        <begin position="46"/>
        <end position="142"/>
    </location>
</feature>
<dbReference type="NCBIfam" id="TIGR01352">
    <property type="entry name" value="tonB_Cterm"/>
    <property type="match status" value="1"/>
</dbReference>
<keyword evidence="2" id="KW-0812">Transmembrane</keyword>
<evidence type="ECO:0000256" key="4">
    <source>
        <dbReference type="ARBA" id="ARBA00023136"/>
    </source>
</evidence>
<evidence type="ECO:0000256" key="2">
    <source>
        <dbReference type="ARBA" id="ARBA00022692"/>
    </source>
</evidence>
<dbReference type="InterPro" id="IPR037682">
    <property type="entry name" value="TonB_C"/>
</dbReference>
<keyword evidence="3" id="KW-1133">Transmembrane helix</keyword>
<accession>A0ABS1ZIL1</accession>
<comment type="caution">
    <text evidence="6">The sequence shown here is derived from an EMBL/GenBank/DDBJ whole genome shotgun (WGS) entry which is preliminary data.</text>
</comment>
<evidence type="ECO:0000313" key="6">
    <source>
        <dbReference type="EMBL" id="MBM1196306.1"/>
    </source>
</evidence>
<dbReference type="PROSITE" id="PS52015">
    <property type="entry name" value="TONB_CTD"/>
    <property type="match status" value="1"/>
</dbReference>
<evidence type="ECO:0000259" key="5">
    <source>
        <dbReference type="PROSITE" id="PS52015"/>
    </source>
</evidence>
<evidence type="ECO:0000256" key="3">
    <source>
        <dbReference type="ARBA" id="ARBA00022989"/>
    </source>
</evidence>
<name>A0ABS1ZIL1_9PSED</name>
<dbReference type="Proteomes" id="UP000809529">
    <property type="component" value="Unassembled WGS sequence"/>
</dbReference>
<dbReference type="SUPFAM" id="SSF74653">
    <property type="entry name" value="TolA/TonB C-terminal domain"/>
    <property type="match status" value="1"/>
</dbReference>
<organism evidence="6 7">
    <name type="scientific">Pseudomonas weihenstephanensis</name>
    <dbReference type="NCBI Taxonomy" id="1608994"/>
    <lineage>
        <taxon>Bacteria</taxon>
        <taxon>Pseudomonadati</taxon>
        <taxon>Pseudomonadota</taxon>
        <taxon>Gammaproteobacteria</taxon>
        <taxon>Pseudomonadales</taxon>
        <taxon>Pseudomonadaceae</taxon>
        <taxon>Pseudomonas</taxon>
    </lineage>
</organism>
<dbReference type="EMBL" id="JAAEBW010000007">
    <property type="protein sequence ID" value="MBM1196306.1"/>
    <property type="molecule type" value="Genomic_DNA"/>
</dbReference>
<keyword evidence="7" id="KW-1185">Reference proteome</keyword>
<dbReference type="Gene3D" id="3.30.1150.10">
    <property type="match status" value="1"/>
</dbReference>